<dbReference type="Proteomes" id="UP000829194">
    <property type="component" value="Chromosome"/>
</dbReference>
<evidence type="ECO:0000313" key="2">
    <source>
        <dbReference type="EMBL" id="UNP29150.1"/>
    </source>
</evidence>
<accession>A0ABY3XE03</accession>
<dbReference type="SUPFAM" id="SSF49265">
    <property type="entry name" value="Fibronectin type III"/>
    <property type="match status" value="1"/>
</dbReference>
<evidence type="ECO:0000313" key="3">
    <source>
        <dbReference type="Proteomes" id="UP000829194"/>
    </source>
</evidence>
<feature type="domain" description="Fibronectin type-III" evidence="1">
    <location>
        <begin position="148"/>
        <end position="247"/>
    </location>
</feature>
<dbReference type="RefSeq" id="WP_057944654.1">
    <property type="nucleotide sequence ID" value="NZ_CP011131.1"/>
</dbReference>
<dbReference type="Gene3D" id="2.60.40.10">
    <property type="entry name" value="Immunoglobulins"/>
    <property type="match status" value="1"/>
</dbReference>
<dbReference type="InterPro" id="IPR003961">
    <property type="entry name" value="FN3_dom"/>
</dbReference>
<keyword evidence="3" id="KW-1185">Reference proteome</keyword>
<dbReference type="PROSITE" id="PS50853">
    <property type="entry name" value="FN3"/>
    <property type="match status" value="1"/>
</dbReference>
<dbReference type="InterPro" id="IPR036116">
    <property type="entry name" value="FN3_sf"/>
</dbReference>
<dbReference type="CDD" id="cd00063">
    <property type="entry name" value="FN3"/>
    <property type="match status" value="1"/>
</dbReference>
<organism evidence="2 3">
    <name type="scientific">Lysobacter gummosus</name>
    <dbReference type="NCBI Taxonomy" id="262324"/>
    <lineage>
        <taxon>Bacteria</taxon>
        <taxon>Pseudomonadati</taxon>
        <taxon>Pseudomonadota</taxon>
        <taxon>Gammaproteobacteria</taxon>
        <taxon>Lysobacterales</taxon>
        <taxon>Lysobacteraceae</taxon>
        <taxon>Lysobacter</taxon>
    </lineage>
</organism>
<protein>
    <submittedName>
        <fullName evidence="2">Fibronectin type III domain-containing protein</fullName>
    </submittedName>
</protein>
<name>A0ABY3XE03_9GAMM</name>
<dbReference type="EMBL" id="CP093547">
    <property type="protein sequence ID" value="UNP29150.1"/>
    <property type="molecule type" value="Genomic_DNA"/>
</dbReference>
<evidence type="ECO:0000259" key="1">
    <source>
        <dbReference type="PROSITE" id="PS50853"/>
    </source>
</evidence>
<proteinExistence type="predicted"/>
<reference evidence="2 3" key="1">
    <citation type="submission" date="2022-03" db="EMBL/GenBank/DDBJ databases">
        <title>Complete genome sequence of Lysobacter capsici VKM B-2533 and Lysobacter gummosus 10.1.1, promising sources of lytic agents.</title>
        <authorList>
            <person name="Tarlachkov S.V."/>
            <person name="Kudryakova I.V."/>
            <person name="Afoshin A.S."/>
            <person name="Leontyevskaya E.A."/>
            <person name="Leontyevskaya N.V."/>
        </authorList>
    </citation>
    <scope>NUCLEOTIDE SEQUENCE [LARGE SCALE GENOMIC DNA]</scope>
    <source>
        <strain evidence="2 3">10.1.1</strain>
    </source>
</reference>
<dbReference type="InterPro" id="IPR013783">
    <property type="entry name" value="Ig-like_fold"/>
</dbReference>
<sequence>MPALLLSGNAWSASQDIDFELDCAQQPPHVFQAKVGVAFDSRIELLNSGGERKFWAFVSAPTGTSAGARCKEQVAGAEFLCNGVTLRLPVGSPKRPVPNSEFAKISGMPSLEGSFSFGLIVGSKEAGGASCSRTYQLSIQPAVIDKQPPSAPAGFVAEFRFGAPRMTIDLSWRAATDDIGVVRYEIQRCDGELCPDFRTLKSVATTRAADSGDLRFNTGYRYRVRAFDRAGNASDFSEISLVQTPAEGPPGRRQ</sequence>
<gene>
    <name evidence="2" type="ORF">MOV92_22205</name>
</gene>